<sequence>MKWKKLYKSVLFFILFIYGFCDAQNYRVNYQMSYKRDSLDKESVKKNMLLLIKNNKSKFYAQDQFISDSIALTGQKTERYNYDFMVVKDNQTGKIYRYTYLLRDLYRSSDEMPVFKWNISEETKKIGDYLCQKQASIIPIECGKLGSQ</sequence>
<dbReference type="NCBIfam" id="TIGR01200">
    <property type="entry name" value="GLPGLI"/>
    <property type="match status" value="1"/>
</dbReference>
<name>A0A845PTS2_9FLAO</name>
<dbReference type="AlphaFoldDB" id="A0A845PTS2"/>
<proteinExistence type="predicted"/>
<dbReference type="InterPro" id="IPR005901">
    <property type="entry name" value="GLPGLI"/>
</dbReference>
<keyword evidence="2" id="KW-1185">Reference proteome</keyword>
<reference evidence="1 2" key="1">
    <citation type="submission" date="2019-11" db="EMBL/GenBank/DDBJ databases">
        <title>Characterization of Elizabethkingia argenteiflava sp. nov., isolated from inner surface of Soybean Pods.</title>
        <authorList>
            <person name="Mo S."/>
        </authorList>
    </citation>
    <scope>NUCLEOTIDE SEQUENCE [LARGE SCALE GENOMIC DNA]</scope>
    <source>
        <strain evidence="1 2">YB22</strain>
    </source>
</reference>
<accession>A0A845PTS2</accession>
<organism evidence="1 2">
    <name type="scientific">Elizabethkingia argenteiflava</name>
    <dbReference type="NCBI Taxonomy" id="2681556"/>
    <lineage>
        <taxon>Bacteria</taxon>
        <taxon>Pseudomonadati</taxon>
        <taxon>Bacteroidota</taxon>
        <taxon>Flavobacteriia</taxon>
        <taxon>Flavobacteriales</taxon>
        <taxon>Weeksellaceae</taxon>
        <taxon>Elizabethkingia</taxon>
    </lineage>
</organism>
<dbReference type="EMBL" id="JAAABJ010000517">
    <property type="protein sequence ID" value="NAW51214.1"/>
    <property type="molecule type" value="Genomic_DNA"/>
</dbReference>
<comment type="caution">
    <text evidence="1">The sequence shown here is derived from an EMBL/GenBank/DDBJ whole genome shotgun (WGS) entry which is preliminary data.</text>
</comment>
<dbReference type="Proteomes" id="UP000553459">
    <property type="component" value="Unassembled WGS sequence"/>
</dbReference>
<gene>
    <name evidence="1" type="ORF">GNY06_07440</name>
</gene>
<protein>
    <submittedName>
        <fullName evidence="1">GLPGLI family protein</fullName>
    </submittedName>
</protein>
<evidence type="ECO:0000313" key="2">
    <source>
        <dbReference type="Proteomes" id="UP000553459"/>
    </source>
</evidence>
<evidence type="ECO:0000313" key="1">
    <source>
        <dbReference type="EMBL" id="NAW51214.1"/>
    </source>
</evidence>